<sequence length="558" mass="62700">MTALPPAIQHRIALGIAIIFVIGGFVNKLSGHELVIFRSTDLYSHTPSSGQDYRAFIGLACYVLPWGKTELWKNGDPIENVPGIQVQDFDTGKALVETIRAGDSTSPSSLIKKDDPRIVALKEKLAASQISIEDGLHVQWLSVAILANNTQISWWDYLTSPKPRVSVLAYANYKMLQTNLDPQYWGDIMPEDSHYQESIIYWILMAIPAALLAYDLRPFGPSSKSAREALFRPFSSPVALLFKRYLADVFFEYITLDGANRVFKLPGYHSIVFFLLAILDSWFLQRRLHNKQYMALSCGLKLAGIVGVTIYVYQYELDRRYNTAHLSIEAQWTMGNLAAQILAMIYGSQYYETLEAAFNKLTLSLHLYSAGCTKMGEAGLGWVDDRYIAQLALRGQYSGAAIKKYLLADMMLQTPAFFRAAGMVVVFAMELTAVFSWWNYGMCLRIWVLFMLSSTLTIGVPFAPQAFGPLSGLLIYITQWGVLVVCVFCLVVLTIGTHVLVKDDNGKGKKWIDPFLLQETLVDKLRPFGIGQPKVTHSSIRRQQLFYQSGLPSLPEER</sequence>
<feature type="transmembrane region" description="Helical" evidence="1">
    <location>
        <begin position="416"/>
        <end position="439"/>
    </location>
</feature>
<keyword evidence="1" id="KW-0472">Membrane</keyword>
<keyword evidence="1" id="KW-1133">Transmembrane helix</keyword>
<keyword evidence="3" id="KW-1185">Reference proteome</keyword>
<feature type="transmembrane region" description="Helical" evidence="1">
    <location>
        <begin position="12"/>
        <end position="30"/>
    </location>
</feature>
<feature type="transmembrane region" description="Helical" evidence="1">
    <location>
        <begin position="293"/>
        <end position="313"/>
    </location>
</feature>
<organism evidence="2 3">
    <name type="scientific">Seminavis robusta</name>
    <dbReference type="NCBI Taxonomy" id="568900"/>
    <lineage>
        <taxon>Eukaryota</taxon>
        <taxon>Sar</taxon>
        <taxon>Stramenopiles</taxon>
        <taxon>Ochrophyta</taxon>
        <taxon>Bacillariophyta</taxon>
        <taxon>Bacillariophyceae</taxon>
        <taxon>Bacillariophycidae</taxon>
        <taxon>Naviculales</taxon>
        <taxon>Naviculaceae</taxon>
        <taxon>Seminavis</taxon>
    </lineage>
</organism>
<name>A0A9N8HG37_9STRA</name>
<feature type="transmembrane region" description="Helical" evidence="1">
    <location>
        <begin position="446"/>
        <end position="467"/>
    </location>
</feature>
<keyword evidence="1" id="KW-0812">Transmembrane</keyword>
<feature type="transmembrane region" description="Helical" evidence="1">
    <location>
        <begin position="267"/>
        <end position="284"/>
    </location>
</feature>
<reference evidence="2" key="1">
    <citation type="submission" date="2020-06" db="EMBL/GenBank/DDBJ databases">
        <authorList>
            <consortium name="Plant Systems Biology data submission"/>
        </authorList>
    </citation>
    <scope>NUCLEOTIDE SEQUENCE</scope>
    <source>
        <strain evidence="2">D6</strain>
    </source>
</reference>
<protein>
    <submittedName>
        <fullName evidence="2">Uncharacterized protein</fullName>
    </submittedName>
</protein>
<evidence type="ECO:0000313" key="3">
    <source>
        <dbReference type="Proteomes" id="UP001153069"/>
    </source>
</evidence>
<gene>
    <name evidence="2" type="ORF">SEMRO_609_G175070.1</name>
</gene>
<evidence type="ECO:0000313" key="2">
    <source>
        <dbReference type="EMBL" id="CAB9513743.1"/>
    </source>
</evidence>
<comment type="caution">
    <text evidence="2">The sequence shown here is derived from an EMBL/GenBank/DDBJ whole genome shotgun (WGS) entry which is preliminary data.</text>
</comment>
<feature type="transmembrane region" description="Helical" evidence="1">
    <location>
        <begin position="199"/>
        <end position="217"/>
    </location>
</feature>
<evidence type="ECO:0000256" key="1">
    <source>
        <dbReference type="SAM" id="Phobius"/>
    </source>
</evidence>
<feature type="transmembrane region" description="Helical" evidence="1">
    <location>
        <begin position="473"/>
        <end position="501"/>
    </location>
</feature>
<dbReference type="Proteomes" id="UP001153069">
    <property type="component" value="Unassembled WGS sequence"/>
</dbReference>
<dbReference type="AlphaFoldDB" id="A0A9N8HG37"/>
<accession>A0A9N8HG37</accession>
<dbReference type="EMBL" id="CAICTM010000608">
    <property type="protein sequence ID" value="CAB9513743.1"/>
    <property type="molecule type" value="Genomic_DNA"/>
</dbReference>
<proteinExistence type="predicted"/>